<proteinExistence type="predicted"/>
<dbReference type="RefSeq" id="WP_207009803.1">
    <property type="nucleotide sequence ID" value="NZ_CP022295.1"/>
</dbReference>
<name>A0ABX7PIQ6_9ACTN</name>
<evidence type="ECO:0000313" key="1">
    <source>
        <dbReference type="EMBL" id="QSR25555.1"/>
    </source>
</evidence>
<evidence type="ECO:0000313" key="2">
    <source>
        <dbReference type="Proteomes" id="UP000662818"/>
    </source>
</evidence>
<organism evidence="1 2">
    <name type="scientific">Nocardioides aromaticivorans</name>
    <dbReference type="NCBI Taxonomy" id="200618"/>
    <lineage>
        <taxon>Bacteria</taxon>
        <taxon>Bacillati</taxon>
        <taxon>Actinomycetota</taxon>
        <taxon>Actinomycetes</taxon>
        <taxon>Propionibacteriales</taxon>
        <taxon>Nocardioidaceae</taxon>
        <taxon>Nocardioides</taxon>
    </lineage>
</organism>
<reference evidence="1 2" key="1">
    <citation type="submission" date="2017-06" db="EMBL/GenBank/DDBJ databases">
        <title>Complete Genome Sequence of the Soil Carbazole-Degrading Bacterium Nocardioides aromaticivorans IC177.</title>
        <authorList>
            <person name="Vejarano F."/>
            <person name="Suzuki-Minakuchi C."/>
            <person name="Ohtsubo Y."/>
            <person name="Tsuda M."/>
            <person name="Okada K."/>
            <person name="Nojiri H."/>
        </authorList>
    </citation>
    <scope>NUCLEOTIDE SEQUENCE [LARGE SCALE GENOMIC DNA]</scope>
    <source>
        <strain evidence="1 2">IC177</strain>
    </source>
</reference>
<accession>A0ABX7PIQ6</accession>
<sequence>MNHVQQQALDRYNEARKNRVTLEIAQCEAVVAGHVVSAELRQAAGLALLHEHVARQWMQQLGVTQ</sequence>
<protein>
    <recommendedName>
        <fullName evidence="3">Antitoxin VbhA domain-containing protein</fullName>
    </recommendedName>
</protein>
<dbReference type="EMBL" id="CP022295">
    <property type="protein sequence ID" value="QSR25555.1"/>
    <property type="molecule type" value="Genomic_DNA"/>
</dbReference>
<keyword evidence="2" id="KW-1185">Reference proteome</keyword>
<evidence type="ECO:0008006" key="3">
    <source>
        <dbReference type="Google" id="ProtNLM"/>
    </source>
</evidence>
<gene>
    <name evidence="1" type="ORF">CFH99_07955</name>
</gene>
<dbReference type="Proteomes" id="UP000662818">
    <property type="component" value="Chromosome"/>
</dbReference>